<proteinExistence type="predicted"/>
<accession>A0A3S0CLK8</accession>
<evidence type="ECO:0000313" key="2">
    <source>
        <dbReference type="Proteomes" id="UP000267585"/>
    </source>
</evidence>
<name>A0A3S0CLK8_9FLAO</name>
<dbReference type="RefSeq" id="WP_126162131.1">
    <property type="nucleotide sequence ID" value="NZ_RQPJ01000003.1"/>
</dbReference>
<protein>
    <submittedName>
        <fullName evidence="1">Uncharacterized protein</fullName>
    </submittedName>
</protein>
<dbReference type="AlphaFoldDB" id="A0A3S0CLK8"/>
<comment type="caution">
    <text evidence="1">The sequence shown here is derived from an EMBL/GenBank/DDBJ whole genome shotgun (WGS) entry which is preliminary data.</text>
</comment>
<reference evidence="1 2" key="1">
    <citation type="submission" date="2018-11" db="EMBL/GenBank/DDBJ databases">
        <title>Arenibacter aquaticus sp.nov., a marine bacterium isolated from surface seawater in the South China Sea.</title>
        <authorList>
            <person name="Guo J."/>
            <person name="Sun J."/>
        </authorList>
    </citation>
    <scope>NUCLEOTIDE SEQUENCE [LARGE SCALE GENOMIC DNA]</scope>
    <source>
        <strain evidence="1 2">GUO666</strain>
    </source>
</reference>
<keyword evidence="2" id="KW-1185">Reference proteome</keyword>
<evidence type="ECO:0000313" key="1">
    <source>
        <dbReference type="EMBL" id="RTE54143.1"/>
    </source>
</evidence>
<dbReference type="Proteomes" id="UP000267585">
    <property type="component" value="Unassembled WGS sequence"/>
</dbReference>
<sequence length="242" mass="28026">MTKELYNVINGFIRERALSIKEDESKNSEQIGFPISNYIDYSPQIDNPKYCCIATNTFKSIIVDNNTLSVIATKKPELFGTGNAKDVLKGILLNNPNYQCTWNDDVDRFAVFLAKRAYLYAMKVDNNEVNNDVLRIDLFRELKTSKEDEGKFDFIGGLLHSFKHFSISGISLSTGNCEAELYHTLRIINYSLKAFFEGERVEIENGFKSYVPFDKNYKLCFIFYHNKRTNTFYINTIIKKEK</sequence>
<dbReference type="EMBL" id="RQPJ01000003">
    <property type="protein sequence ID" value="RTE54143.1"/>
    <property type="molecule type" value="Genomic_DNA"/>
</dbReference>
<organism evidence="1 2">
    <name type="scientific">Arenibacter aquaticus</name>
    <dbReference type="NCBI Taxonomy" id="2489054"/>
    <lineage>
        <taxon>Bacteria</taxon>
        <taxon>Pseudomonadati</taxon>
        <taxon>Bacteroidota</taxon>
        <taxon>Flavobacteriia</taxon>
        <taxon>Flavobacteriales</taxon>
        <taxon>Flavobacteriaceae</taxon>
        <taxon>Arenibacter</taxon>
    </lineage>
</organism>
<dbReference type="OrthoDB" id="1448182at2"/>
<gene>
    <name evidence="1" type="ORF">EHW67_09480</name>
</gene>